<sequence length="236" mass="27995">MMGGRKKDCRTVYKNVREGMDKSRHTKKDETRGRDSMERCRWCLCNEKMIKYHDEEWGMPLHDDRKQFEFLMMEAMQCGLNWNMMIQKREIFRTCFDGFDYEKVAAYQEADIRRIMETEGMIRSRRKIEAVIHNAVCFLKIREEFGTFSEYLWKFSEGKTIQYMGHQKGNLPARNGLSDMVSKDLKKRGFKYLGSVTVYSHLQACGIINDHAESCFRYKEVTAGVPVVRKRRDKEA</sequence>
<evidence type="ECO:0000256" key="1">
    <source>
        <dbReference type="PIRSR" id="PIRSR605019-1"/>
    </source>
</evidence>
<keyword evidence="2" id="KW-0326">Glycosidase</keyword>
<keyword evidence="1" id="KW-0479">Metal-binding</keyword>
<comment type="caution">
    <text evidence="2">The sequence shown here is derived from an EMBL/GenBank/DDBJ whole genome shotgun (WGS) entry which is preliminary data.</text>
</comment>
<protein>
    <submittedName>
        <fullName evidence="2">DNA-3-methyladenine glycosylase I</fullName>
        <ecNumber evidence="2">3.2.2.20</ecNumber>
    </submittedName>
</protein>
<evidence type="ECO:0000313" key="3">
    <source>
        <dbReference type="Proteomes" id="UP000005561"/>
    </source>
</evidence>
<dbReference type="SUPFAM" id="SSF48150">
    <property type="entry name" value="DNA-glycosylase"/>
    <property type="match status" value="1"/>
</dbReference>
<dbReference type="eggNOG" id="COG2818">
    <property type="taxonomic scope" value="Bacteria"/>
</dbReference>
<dbReference type="EMBL" id="ACCL02000008">
    <property type="protein sequence ID" value="EET60912.1"/>
    <property type="molecule type" value="Genomic_DNA"/>
</dbReference>
<dbReference type="PANTHER" id="PTHR30037:SF4">
    <property type="entry name" value="DNA-3-METHYLADENINE GLYCOSYLASE I"/>
    <property type="match status" value="1"/>
</dbReference>
<dbReference type="InterPro" id="IPR052891">
    <property type="entry name" value="DNA-3mA_glycosylase"/>
</dbReference>
<dbReference type="GO" id="GO:0008725">
    <property type="term" value="F:DNA-3-methyladenine glycosylase activity"/>
    <property type="evidence" value="ECO:0007669"/>
    <property type="project" value="UniProtKB-EC"/>
</dbReference>
<dbReference type="GO" id="GO:0046872">
    <property type="term" value="F:metal ion binding"/>
    <property type="evidence" value="ECO:0007669"/>
    <property type="project" value="UniProtKB-KW"/>
</dbReference>
<feature type="binding site" evidence="1">
    <location>
        <position position="53"/>
    </location>
    <ligand>
        <name>Zn(2+)</name>
        <dbReference type="ChEBI" id="CHEBI:29105"/>
    </ligand>
</feature>
<dbReference type="Gene3D" id="1.10.340.30">
    <property type="entry name" value="Hypothetical protein, domain 2"/>
    <property type="match status" value="1"/>
</dbReference>
<accession>C6LEC9</accession>
<organism evidence="2 3">
    <name type="scientific">Marvinbryantia formatexigens DSM 14469</name>
    <dbReference type="NCBI Taxonomy" id="478749"/>
    <lineage>
        <taxon>Bacteria</taxon>
        <taxon>Bacillati</taxon>
        <taxon>Bacillota</taxon>
        <taxon>Clostridia</taxon>
        <taxon>Lachnospirales</taxon>
        <taxon>Lachnospiraceae</taxon>
        <taxon>Marvinbryantia</taxon>
    </lineage>
</organism>
<keyword evidence="3" id="KW-1185">Reference proteome</keyword>
<proteinExistence type="predicted"/>
<dbReference type="InterPro" id="IPR005019">
    <property type="entry name" value="Adenine_glyco"/>
</dbReference>
<dbReference type="Proteomes" id="UP000005561">
    <property type="component" value="Unassembled WGS sequence"/>
</dbReference>
<reference evidence="2" key="1">
    <citation type="submission" date="2009-07" db="EMBL/GenBank/DDBJ databases">
        <authorList>
            <person name="Weinstock G."/>
            <person name="Sodergren E."/>
            <person name="Clifton S."/>
            <person name="Fulton L."/>
            <person name="Fulton B."/>
            <person name="Courtney L."/>
            <person name="Fronick C."/>
            <person name="Harrison M."/>
            <person name="Strong C."/>
            <person name="Farmer C."/>
            <person name="Delahaunty K."/>
            <person name="Markovic C."/>
            <person name="Hall O."/>
            <person name="Minx P."/>
            <person name="Tomlinson C."/>
            <person name="Mitreva M."/>
            <person name="Nelson J."/>
            <person name="Hou S."/>
            <person name="Wollam A."/>
            <person name="Pepin K.H."/>
            <person name="Johnson M."/>
            <person name="Bhonagiri V."/>
            <person name="Nash W.E."/>
            <person name="Warren W."/>
            <person name="Chinwalla A."/>
            <person name="Mardis E.R."/>
            <person name="Wilson R.K."/>
        </authorList>
    </citation>
    <scope>NUCLEOTIDE SEQUENCE [LARGE SCALE GENOMIC DNA]</scope>
    <source>
        <strain evidence="2">DSM 14469</strain>
    </source>
</reference>
<name>C6LEC9_9FIRM</name>
<dbReference type="EC" id="3.2.2.20" evidence="2"/>
<feature type="binding site" evidence="1">
    <location>
        <position position="211"/>
    </location>
    <ligand>
        <name>Zn(2+)</name>
        <dbReference type="ChEBI" id="CHEBI:29105"/>
    </ligand>
</feature>
<keyword evidence="1" id="KW-0862">Zinc</keyword>
<dbReference type="AlphaFoldDB" id="C6LEC9"/>
<dbReference type="STRING" id="168384.SAMN05660368_00405"/>
<evidence type="ECO:0000313" key="2">
    <source>
        <dbReference type="EMBL" id="EET60912.1"/>
    </source>
</evidence>
<feature type="binding site" evidence="1">
    <location>
        <position position="40"/>
    </location>
    <ligand>
        <name>Zn(2+)</name>
        <dbReference type="ChEBI" id="CHEBI:29105"/>
    </ligand>
</feature>
<feature type="binding site" evidence="1">
    <location>
        <position position="215"/>
    </location>
    <ligand>
        <name>Zn(2+)</name>
        <dbReference type="ChEBI" id="CHEBI:29105"/>
    </ligand>
</feature>
<dbReference type="PANTHER" id="PTHR30037">
    <property type="entry name" value="DNA-3-METHYLADENINE GLYCOSYLASE 1"/>
    <property type="match status" value="1"/>
</dbReference>
<dbReference type="Pfam" id="PF03352">
    <property type="entry name" value="Adenine_glyco"/>
    <property type="match status" value="1"/>
</dbReference>
<dbReference type="InterPro" id="IPR011257">
    <property type="entry name" value="DNA_glycosylase"/>
</dbReference>
<keyword evidence="2" id="KW-0378">Hydrolase</keyword>
<gene>
    <name evidence="2" type="primary">tag</name>
    <name evidence="2" type="ORF">BRYFOR_06978</name>
</gene>
<dbReference type="GO" id="GO:0006284">
    <property type="term" value="P:base-excision repair"/>
    <property type="evidence" value="ECO:0007669"/>
    <property type="project" value="InterPro"/>
</dbReference>